<dbReference type="RefSeq" id="WP_065996770.1">
    <property type="nucleotide sequence ID" value="NZ_MDEO01000026.1"/>
</dbReference>
<keyword evidence="3" id="KW-1185">Reference proteome</keyword>
<reference evidence="2 3" key="1">
    <citation type="submission" date="2016-08" db="EMBL/GenBank/DDBJ databases">
        <title>Whole genome sequence of Mesorhizobium sp. strain UASWS1009 isolated from industrial sewage.</title>
        <authorList>
            <person name="Crovadore J."/>
            <person name="Calmin G."/>
            <person name="Chablais R."/>
            <person name="Cochard B."/>
            <person name="Lefort F."/>
        </authorList>
    </citation>
    <scope>NUCLEOTIDE SEQUENCE [LARGE SCALE GENOMIC DNA]</scope>
    <source>
        <strain evidence="2 3">UASWS1009</strain>
    </source>
</reference>
<sequence length="69" mass="8168">MPSTVIEKSAYNPATRTMSVWFRASGRRYDYEDVPPETYAAYRAAFSKGSYFNRVIRDRFPHRWIAEAR</sequence>
<evidence type="ECO:0000313" key="2">
    <source>
        <dbReference type="EMBL" id="OCX22775.1"/>
    </source>
</evidence>
<dbReference type="STRING" id="1566387.QV13_04725"/>
<dbReference type="EMBL" id="MDEO01000026">
    <property type="protein sequence ID" value="OCX22775.1"/>
    <property type="molecule type" value="Genomic_DNA"/>
</dbReference>
<comment type="caution">
    <text evidence="2">The sequence shown here is derived from an EMBL/GenBank/DDBJ whole genome shotgun (WGS) entry which is preliminary data.</text>
</comment>
<dbReference type="OrthoDB" id="8450910at2"/>
<dbReference type="Proteomes" id="UP000094412">
    <property type="component" value="Unassembled WGS sequence"/>
</dbReference>
<organism evidence="2 3">
    <name type="scientific">Mesorhizobium hungaricum</name>
    <dbReference type="NCBI Taxonomy" id="1566387"/>
    <lineage>
        <taxon>Bacteria</taxon>
        <taxon>Pseudomonadati</taxon>
        <taxon>Pseudomonadota</taxon>
        <taxon>Alphaproteobacteria</taxon>
        <taxon>Hyphomicrobiales</taxon>
        <taxon>Phyllobacteriaceae</taxon>
        <taxon>Mesorhizobium</taxon>
    </lineage>
</organism>
<accession>A0A1C2E721</accession>
<evidence type="ECO:0000259" key="1">
    <source>
        <dbReference type="Pfam" id="PF13619"/>
    </source>
</evidence>
<dbReference type="AlphaFoldDB" id="A0A1C2E721"/>
<proteinExistence type="predicted"/>
<feature type="domain" description="KTSC" evidence="1">
    <location>
        <begin position="3"/>
        <end position="60"/>
    </location>
</feature>
<dbReference type="InterPro" id="IPR025309">
    <property type="entry name" value="KTSC_dom"/>
</dbReference>
<dbReference type="Pfam" id="PF13619">
    <property type="entry name" value="KTSC"/>
    <property type="match status" value="1"/>
</dbReference>
<gene>
    <name evidence="2" type="ORF">QV13_04725</name>
</gene>
<name>A0A1C2E721_9HYPH</name>
<protein>
    <submittedName>
        <fullName evidence="2">KTSC domain-containing protein</fullName>
    </submittedName>
</protein>
<evidence type="ECO:0000313" key="3">
    <source>
        <dbReference type="Proteomes" id="UP000094412"/>
    </source>
</evidence>